<dbReference type="PANTHER" id="PTHR43037">
    <property type="entry name" value="UNNAMED PRODUCT-RELATED"/>
    <property type="match status" value="1"/>
</dbReference>
<name>A0ABW6BP89_9BACT</name>
<evidence type="ECO:0000256" key="1">
    <source>
        <dbReference type="ARBA" id="ARBA00022729"/>
    </source>
</evidence>
<feature type="signal peptide" evidence="2">
    <location>
        <begin position="1"/>
        <end position="28"/>
    </location>
</feature>
<feature type="domain" description="Phospholipase/carboxylesterase/thioesterase" evidence="3">
    <location>
        <begin position="153"/>
        <end position="254"/>
    </location>
</feature>
<reference evidence="5" key="1">
    <citation type="journal article" date="2019" name="Int. J. Syst. Evol. Microbiol.">
        <title>The Global Catalogue of Microorganisms (GCM) 10K type strain sequencing project: providing services to taxonomists for standard genome sequencing and annotation.</title>
        <authorList>
            <consortium name="The Broad Institute Genomics Platform"/>
            <consortium name="The Broad Institute Genome Sequencing Center for Infectious Disease"/>
            <person name="Wu L."/>
            <person name="Ma J."/>
        </authorList>
    </citation>
    <scope>NUCLEOTIDE SEQUENCE [LARGE SCALE GENOMIC DNA]</scope>
    <source>
        <strain evidence="5">KCTC 23984</strain>
    </source>
</reference>
<evidence type="ECO:0000259" key="3">
    <source>
        <dbReference type="Pfam" id="PF02230"/>
    </source>
</evidence>
<sequence>MLPSQKYRRLSKVVLAFLLITAAISTKAQGKLEAYERKLYIQNNDTLPYRILYPKNFDSSKEYPLVLVLHGAGERGDNNEAQLVYGADLFLEKQEEYPAIVVFPQCPKDSYWSNVNIVPDENGKRMFNFRRGGKPTAAMDNLLGLLGDLKDADYVDKERIYVGGLSMGGMGTFEILRRKPNTFAAAFPVCGGAAPATARKFAKKVPLWVFHGEVDSVVPVEHSLVMAKAIEKAGGEAKLTVYPGVDHNSWVNAFNEPELLPWLFTHQKK</sequence>
<dbReference type="InterPro" id="IPR050955">
    <property type="entry name" value="Plant_Biomass_Hydrol_Est"/>
</dbReference>
<gene>
    <name evidence="4" type="ORF">ACFS7Z_04730</name>
</gene>
<evidence type="ECO:0000313" key="5">
    <source>
        <dbReference type="Proteomes" id="UP001597641"/>
    </source>
</evidence>
<dbReference type="InterPro" id="IPR003140">
    <property type="entry name" value="PLipase/COase/thioEstase"/>
</dbReference>
<keyword evidence="1 2" id="KW-0732">Signal</keyword>
<accession>A0ABW6BP89</accession>
<dbReference type="Pfam" id="PF02230">
    <property type="entry name" value="Abhydrolase_2"/>
    <property type="match status" value="1"/>
</dbReference>
<dbReference type="Gene3D" id="3.40.50.1820">
    <property type="entry name" value="alpha/beta hydrolase"/>
    <property type="match status" value="1"/>
</dbReference>
<dbReference type="RefSeq" id="WP_377481693.1">
    <property type="nucleotide sequence ID" value="NZ_JBHUOX010000002.1"/>
</dbReference>
<proteinExistence type="predicted"/>
<feature type="chain" id="PRO_5046755373" evidence="2">
    <location>
        <begin position="29"/>
        <end position="269"/>
    </location>
</feature>
<evidence type="ECO:0000313" key="4">
    <source>
        <dbReference type="EMBL" id="MFD2999654.1"/>
    </source>
</evidence>
<organism evidence="4 5">
    <name type="scientific">Pontibacter toksunensis</name>
    <dbReference type="NCBI Taxonomy" id="1332631"/>
    <lineage>
        <taxon>Bacteria</taxon>
        <taxon>Pseudomonadati</taxon>
        <taxon>Bacteroidota</taxon>
        <taxon>Cytophagia</taxon>
        <taxon>Cytophagales</taxon>
        <taxon>Hymenobacteraceae</taxon>
        <taxon>Pontibacter</taxon>
    </lineage>
</organism>
<dbReference type="PANTHER" id="PTHR43037:SF1">
    <property type="entry name" value="BLL1128 PROTEIN"/>
    <property type="match status" value="1"/>
</dbReference>
<protein>
    <submittedName>
        <fullName evidence="4">Prolyl oligopeptidase family serine peptidase</fullName>
    </submittedName>
</protein>
<dbReference type="SUPFAM" id="SSF53474">
    <property type="entry name" value="alpha/beta-Hydrolases"/>
    <property type="match status" value="1"/>
</dbReference>
<dbReference type="Proteomes" id="UP001597641">
    <property type="component" value="Unassembled WGS sequence"/>
</dbReference>
<dbReference type="InterPro" id="IPR029058">
    <property type="entry name" value="AB_hydrolase_fold"/>
</dbReference>
<keyword evidence="5" id="KW-1185">Reference proteome</keyword>
<dbReference type="EMBL" id="JBHUOX010000002">
    <property type="protein sequence ID" value="MFD2999654.1"/>
    <property type="molecule type" value="Genomic_DNA"/>
</dbReference>
<evidence type="ECO:0000256" key="2">
    <source>
        <dbReference type="SAM" id="SignalP"/>
    </source>
</evidence>
<comment type="caution">
    <text evidence="4">The sequence shown here is derived from an EMBL/GenBank/DDBJ whole genome shotgun (WGS) entry which is preliminary data.</text>
</comment>